<evidence type="ECO:0000313" key="3">
    <source>
        <dbReference type="EMBL" id="STY22692.1"/>
    </source>
</evidence>
<gene>
    <name evidence="2" type="ORF">Lstg_1810</name>
    <name evidence="3" type="ORF">NCTC11991_01281</name>
</gene>
<dbReference type="EMBL" id="UGOY01000001">
    <property type="protein sequence ID" value="STY22692.1"/>
    <property type="molecule type" value="Genomic_DNA"/>
</dbReference>
<keyword evidence="4" id="KW-1185">Reference proteome</keyword>
<dbReference type="RefSeq" id="WP_058477358.1">
    <property type="nucleotide sequence ID" value="NZ_CAAAIO010000018.1"/>
</dbReference>
<evidence type="ECO:0000313" key="2">
    <source>
        <dbReference type="EMBL" id="KTD77453.1"/>
    </source>
</evidence>
<feature type="compositionally biased region" description="Basic and acidic residues" evidence="1">
    <location>
        <begin position="230"/>
        <end position="258"/>
    </location>
</feature>
<reference evidence="3 5" key="2">
    <citation type="submission" date="2018-06" db="EMBL/GenBank/DDBJ databases">
        <authorList>
            <consortium name="Pathogen Informatics"/>
            <person name="Doyle S."/>
        </authorList>
    </citation>
    <scope>NUCLEOTIDE SEQUENCE [LARGE SCALE GENOMIC DNA]</scope>
    <source>
        <strain evidence="3 5">NCTC11991</strain>
    </source>
</reference>
<evidence type="ECO:0000256" key="1">
    <source>
        <dbReference type="SAM" id="MobiDB-lite"/>
    </source>
</evidence>
<protein>
    <submittedName>
        <fullName evidence="3">Uncharacterized protein</fullName>
    </submittedName>
</protein>
<evidence type="ECO:0000313" key="4">
    <source>
        <dbReference type="Proteomes" id="UP000054820"/>
    </source>
</evidence>
<dbReference type="Proteomes" id="UP000054820">
    <property type="component" value="Unassembled WGS sequence"/>
</dbReference>
<feature type="compositionally biased region" description="Acidic residues" evidence="1">
    <location>
        <begin position="303"/>
        <end position="313"/>
    </location>
</feature>
<feature type="compositionally biased region" description="Basic and acidic residues" evidence="1">
    <location>
        <begin position="275"/>
        <end position="286"/>
    </location>
</feature>
<evidence type="ECO:0000313" key="5">
    <source>
        <dbReference type="Proteomes" id="UP000255110"/>
    </source>
</evidence>
<organism evidence="3 5">
    <name type="scientific">Legionella steigerwaltii</name>
    <dbReference type="NCBI Taxonomy" id="460"/>
    <lineage>
        <taxon>Bacteria</taxon>
        <taxon>Pseudomonadati</taxon>
        <taxon>Pseudomonadota</taxon>
        <taxon>Gammaproteobacteria</taxon>
        <taxon>Legionellales</taxon>
        <taxon>Legionellaceae</taxon>
        <taxon>Legionella</taxon>
    </lineage>
</organism>
<dbReference type="Proteomes" id="UP000255110">
    <property type="component" value="Unassembled WGS sequence"/>
</dbReference>
<dbReference type="AlphaFoldDB" id="A0A378L9U3"/>
<proteinExistence type="predicted"/>
<dbReference type="EMBL" id="LNYZ01000013">
    <property type="protein sequence ID" value="KTD77453.1"/>
    <property type="molecule type" value="Genomic_DNA"/>
</dbReference>
<reference evidence="2 4" key="1">
    <citation type="submission" date="2015-11" db="EMBL/GenBank/DDBJ databases">
        <title>Genomic analysis of 38 Legionella species identifies large and diverse effector repertoires.</title>
        <authorList>
            <person name="Burstein D."/>
            <person name="Amaro F."/>
            <person name="Zusman T."/>
            <person name="Lifshitz Z."/>
            <person name="Cohen O."/>
            <person name="Gilbert J.A."/>
            <person name="Pupko T."/>
            <person name="Shuman H.A."/>
            <person name="Segal G."/>
        </authorList>
    </citation>
    <scope>NUCLEOTIDE SEQUENCE [LARGE SCALE GENOMIC DNA]</scope>
    <source>
        <strain evidence="2 4">SC-18-C9</strain>
    </source>
</reference>
<feature type="region of interest" description="Disordered" evidence="1">
    <location>
        <begin position="230"/>
        <end position="321"/>
    </location>
</feature>
<accession>A0A378L9U3</accession>
<name>A0A378L9U3_9GAMM</name>
<sequence>MPPLTVCGRIPPLNAGDRLMNVNMSTSNSGPELTYVSSRDQVSGVSTGGLTFCSAVTLVGRGSDGKIQRLAMTHVNGGLNPDILDQIVEKAKSDSFIISDIVVQYGIHENPGNKERVEKWLNSQKDYACSSRANDTSSCITFSGYMGSFPFVPLESGAFVINSEVLLKDMAANNPQALGIRDIITKINSSPCELSVKNKMYVYAFDFYQAVVLKEKPETEKSRDVEYLKTQLDELSTKPSPSREEKSTPPLSEDHENLSDTDDEEGPSFEGPSEQQHETSIADKMKAAMVEGRASNTEPASEHEEEEEDEIDFYDPFAPKE</sequence>